<gene>
    <name evidence="2" type="ORF">HNP84_004450</name>
</gene>
<feature type="signal peptide" evidence="1">
    <location>
        <begin position="1"/>
        <end position="22"/>
    </location>
</feature>
<name>A0A840P7Y9_9ACTN</name>
<reference evidence="2 3" key="1">
    <citation type="submission" date="2020-08" db="EMBL/GenBank/DDBJ databases">
        <title>Genomic Encyclopedia of Type Strains, Phase IV (KMG-IV): sequencing the most valuable type-strain genomes for metagenomic binning, comparative biology and taxonomic classification.</title>
        <authorList>
            <person name="Goeker M."/>
        </authorList>
    </citation>
    <scope>NUCLEOTIDE SEQUENCE [LARGE SCALE GENOMIC DNA]</scope>
    <source>
        <strain evidence="2 3">DSM 45615</strain>
    </source>
</reference>
<keyword evidence="3" id="KW-1185">Reference proteome</keyword>
<protein>
    <submittedName>
        <fullName evidence="2">Enoyl reductase</fullName>
    </submittedName>
</protein>
<dbReference type="RefSeq" id="WP_246518473.1">
    <property type="nucleotide sequence ID" value="NZ_BAABIX010000004.1"/>
</dbReference>
<comment type="caution">
    <text evidence="2">The sequence shown here is derived from an EMBL/GenBank/DDBJ whole genome shotgun (WGS) entry which is preliminary data.</text>
</comment>
<keyword evidence="1" id="KW-0732">Signal</keyword>
<dbReference type="EMBL" id="JACHGN010000009">
    <property type="protein sequence ID" value="MBB5134716.1"/>
    <property type="molecule type" value="Genomic_DNA"/>
</dbReference>
<evidence type="ECO:0000313" key="2">
    <source>
        <dbReference type="EMBL" id="MBB5134716.1"/>
    </source>
</evidence>
<organism evidence="2 3">
    <name type="scientific">Thermocatellispora tengchongensis</name>
    <dbReference type="NCBI Taxonomy" id="1073253"/>
    <lineage>
        <taxon>Bacteria</taxon>
        <taxon>Bacillati</taxon>
        <taxon>Actinomycetota</taxon>
        <taxon>Actinomycetes</taxon>
        <taxon>Streptosporangiales</taxon>
        <taxon>Streptosporangiaceae</taxon>
        <taxon>Thermocatellispora</taxon>
    </lineage>
</organism>
<proteinExistence type="predicted"/>
<evidence type="ECO:0000256" key="1">
    <source>
        <dbReference type="SAM" id="SignalP"/>
    </source>
</evidence>
<dbReference type="Proteomes" id="UP000578449">
    <property type="component" value="Unassembled WGS sequence"/>
</dbReference>
<feature type="chain" id="PRO_5038932728" evidence="1">
    <location>
        <begin position="23"/>
        <end position="315"/>
    </location>
</feature>
<accession>A0A840P7Y9</accession>
<sequence>MTRLLSVLLSGALALAPLTAPPGDPGGADGEAWQSGRKAGVTLRNSQIILRGNGLGGARSDGYQLKRPCWYEPGPDAGSMLDTQEDLFARWKQANPDGTEEEFQEFLRQFRERVGQDGRWWVPAYNEDDPDGLSCWGALDPFVWVPPGETPPAGITLQELADIARAALTVPEPRIELNPDAKSYVNLPTWVWLAGIGEPTRSVTATIPGIMSVTVTATLEDIQIDPGTTADRAEVKEDCGATGHPYRRGGQFTCGVRYLRASVDQPRDVYVLTVTTVWPIEVEDDIVPFAYDPVEVGVTRDVPVGEVQTTVRRSE</sequence>
<evidence type="ECO:0000313" key="3">
    <source>
        <dbReference type="Proteomes" id="UP000578449"/>
    </source>
</evidence>
<dbReference type="AlphaFoldDB" id="A0A840P7Y9"/>